<dbReference type="Gene3D" id="3.40.50.1110">
    <property type="entry name" value="SGNH hydrolase"/>
    <property type="match status" value="1"/>
</dbReference>
<evidence type="ECO:0000313" key="6">
    <source>
        <dbReference type="EMBL" id="TCO25226.1"/>
    </source>
</evidence>
<dbReference type="Proteomes" id="UP000295684">
    <property type="component" value="Unassembled WGS sequence"/>
</dbReference>
<dbReference type="RefSeq" id="WP_132532800.1">
    <property type="nucleotide sequence ID" value="NZ_BMJO01000002.1"/>
</dbReference>
<dbReference type="EMBL" id="SLWO01000004">
    <property type="protein sequence ID" value="TCO25226.1"/>
    <property type="molecule type" value="Genomic_DNA"/>
</dbReference>
<dbReference type="InterPro" id="IPR009081">
    <property type="entry name" value="PP-bd_ACP"/>
</dbReference>
<dbReference type="Gene3D" id="2.30.38.10">
    <property type="entry name" value="Luciferase, Domain 3"/>
    <property type="match status" value="1"/>
</dbReference>
<dbReference type="InterPro" id="IPR010037">
    <property type="entry name" value="FkbH_domain"/>
</dbReference>
<dbReference type="PROSITE" id="PS00012">
    <property type="entry name" value="PHOSPHOPANTETHEINE"/>
    <property type="match status" value="1"/>
</dbReference>
<feature type="domain" description="Carrier" evidence="4">
    <location>
        <begin position="946"/>
        <end position="1021"/>
    </location>
</feature>
<dbReference type="Pfam" id="PF13193">
    <property type="entry name" value="AMP-binding_C"/>
    <property type="match status" value="1"/>
</dbReference>
<dbReference type="PANTHER" id="PTHR45527">
    <property type="entry name" value="NONRIBOSOMAL PEPTIDE SYNTHETASE"/>
    <property type="match status" value="1"/>
</dbReference>
<dbReference type="Gene3D" id="3.40.50.980">
    <property type="match status" value="2"/>
</dbReference>
<dbReference type="InterPro" id="IPR023213">
    <property type="entry name" value="CAT-like_dom_sf"/>
</dbReference>
<dbReference type="Gene3D" id="1.10.1200.10">
    <property type="entry name" value="ACP-like"/>
    <property type="match status" value="1"/>
</dbReference>
<reference evidence="5" key="1">
    <citation type="journal article" date="2014" name="Int. J. Syst. Evol. Microbiol.">
        <title>Complete genome of a new Firmicutes species belonging to the dominant human colonic microbiota ('Ruminococcus bicirculans') reveals two chromosomes and a selective capacity to utilize plant glucans.</title>
        <authorList>
            <consortium name="NISC Comparative Sequencing Program"/>
            <person name="Wegmann U."/>
            <person name="Louis P."/>
            <person name="Goesmann A."/>
            <person name="Henrissat B."/>
            <person name="Duncan S.H."/>
            <person name="Flint H.J."/>
        </authorList>
    </citation>
    <scope>NUCLEOTIDE SEQUENCE</scope>
    <source>
        <strain evidence="5">CGMCC 1.15644</strain>
    </source>
</reference>
<name>A0A4R2HC17_9SPHI</name>
<protein>
    <submittedName>
        <fullName evidence="6">HAD superfamily phosphatase (TIGR01681 family)/FkbH-like protein/amino acid adenylation domain-containing protein</fullName>
    </submittedName>
</protein>
<dbReference type="Gene3D" id="3.30.559.30">
    <property type="entry name" value="Nonribosomal peptide synthetase, condensation domain"/>
    <property type="match status" value="2"/>
</dbReference>
<proteinExistence type="predicted"/>
<accession>A0A4R2HC17</accession>
<dbReference type="GO" id="GO:0005737">
    <property type="term" value="C:cytoplasm"/>
    <property type="evidence" value="ECO:0007669"/>
    <property type="project" value="TreeGrafter"/>
</dbReference>
<evidence type="ECO:0000313" key="8">
    <source>
        <dbReference type="Proteomes" id="UP000622648"/>
    </source>
</evidence>
<dbReference type="SMART" id="SM00823">
    <property type="entry name" value="PKS_PP"/>
    <property type="match status" value="1"/>
</dbReference>
<keyword evidence="8" id="KW-1185">Reference proteome</keyword>
<dbReference type="InterPro" id="IPR036736">
    <property type="entry name" value="ACP-like_sf"/>
</dbReference>
<sequence length="2019" mass="228313">MEQLSYYRLSPQQQHFFKKYKDHHIPYTQVTIKITGVLEPERLKSSLSAIINRYSIFRTTYIKPAGIEWPVQVINDFADFIFGEHMITNPDALSKIIKIASKQVFDLENGPLVRLDVVNGPDEVNHILMTTPALCADFYSINVLANQLIAGYLAGNDATATPEEALPYLQFSEWQNQLLEAEENEDGITYWKKNSFIAQMSAMIFDEDPLNTAVFDPGVYALQLPPSTHADEDLEARLGVCWQWLIWNFCGKQDIITQHINNGRDFEELHDIMGLLSFCLPISLAIDENTSFAFCLEAYRDMIETNGEYKLLHEVSGRPDATYSYVFEFINSPLSIHNQVINDGLIEVLNRETLVEAKKIQLRCINENGALNLEFIYNKNAFSKESIQLLAEVYSNITAQCFSDTTIRLNNLQLLPASLLDDMMESFNPHHQVFPASSYTVDEMFDKAAARYPEAIAVVAGDKRISYAELSNKANRLTDYLIKEKSIRPGDRIGLLCEENEHMIVGMLGIIKAGAAFVPIDPRSPVSRTLFILEDSSAKVLLSHSSLGNMLDDKIDTVWIDELILNENQVAAHFPVRKTDAVVYVIYTSGTTGKPKSVLISDQSLVNYVSWLRAYFEVTEKDSAVLLSSYAFDLGYTSVWGMLLGGGCLHLIPDNLIRNPGVMVQYIADEKITFLKTTPSLFQLLVSATNADLFTDSALRLVIMGGEPIRVPDLKKMISIKPSVQLANHYGPTETTIGTIAILIDNNKIDSYATHPVIGYPIANSFVSILDEHGHYAVPGVAGELCISGAGLASGYLNNDELTREKFTDHPRKPGSIMYKTGDQACWTLSGTIVFKGRKDDQVKIRGYRIELNEVRNALLRYEDINRVAVIAIENDVFGKELAAYYESNVPVSPKQLRDFLNEFLPDAFIPSYFVPMKSLPITANGKIDVKSLPAVDAGNETAYVLPSNRIEEEMITLWEAVLGKTRIGITDNFFDLGGHSLKAIQLTSHIHKHFNVKLDIGKIFAYPTVNLLAKLIPGATEQQFSEIPALAEKEDFQLSHAQQRLWVLSQFEEGNAAYNVPSATLLEGKLDTAKFKYVLEKLIARHESLRTVFITVNGAPRQLILPPADINFLLNEKDLGHTANSAEVIEKMITEDMHAPFNLSKGPLLRATLVRVAEEKYIFLFNIHHIVSDGWSRNILTRELLHLYRFYATGIGKALSPLTLQYRDYAAWHTGIYQSQGKYWNDLYQNNIPVLRFPADFERPEVLSFSGGSLVHELSAELTDRLKAFALERNTTLNNLLFALYGMLLAHYTDQQDLVIGSLVSGRSHIDLENMLGVFINFLPVRITANKNDQLDDYLRFIHQTLVNAYLHQDYPFDLMVDDCLSERDRARNPFFDTMVNFHSETSITGRDLSTGDTGIRMSPYIKDQNSEVHAVLDFKLDIYPLGNEIKLYFTYNKALFKEPRMATFLTRYTDLLEDIIAHPSQPLSAYFPWVAEPSELPQQSELSITICSSFVADPLKEYMEYWGKEVDLGLKIDFAPYNQVFQQLYDENSILCKNEGLNIVFIRPEDWLRDQPTLNSKDQSALLEKTYNELLAAFSHSRNSMLSPCFVGVVPASASSNYDIEVINTINKLCQLLTDFFTSLTGCYLLDMNGVTELYEVDEIFDNGADNIGHITFTPEYYAALGTFLVRKIYAWKTAPYKVIAVDCDHTLWKGIVGEAGLDGIKIDGQYAALQRFLVEKYHEGFLIVLASKNNEADVWNVFDHHPQMVLQRSHIITHRINWEHKPDNLKSIAHELNLGTDSFIFLDDSEFEVEQVTARCPEVLAMVIPEDPADMTDFLLHNWAFDRFYLTEEDLERNDRYKAEKERNDVQTKSDSLAGFIASLNIKVNMLSLTNAETERAVQLIQRTNQFNMNGLQRTSKEVQQIINAPDSFNRIIHVEDRFGNYGLAGLIISRVDGNSLLLENFMLSCRVLGRGVEDIVLRFLHTDAAQQGLSQLVAKFIPTAKNTPFKQFLERTQWIETGIQGRYALAVVQPE</sequence>
<dbReference type="GO" id="GO:0043041">
    <property type="term" value="P:amino acid activation for nonribosomal peptide biosynthetic process"/>
    <property type="evidence" value="ECO:0007669"/>
    <property type="project" value="TreeGrafter"/>
</dbReference>
<dbReference type="InterPro" id="IPR020845">
    <property type="entry name" value="AMP-binding_CS"/>
</dbReference>
<dbReference type="InterPro" id="IPR045851">
    <property type="entry name" value="AMP-bd_C_sf"/>
</dbReference>
<dbReference type="FunFam" id="1.10.1200.10:FF:000005">
    <property type="entry name" value="Nonribosomal peptide synthetase 1"/>
    <property type="match status" value="1"/>
</dbReference>
<dbReference type="PANTHER" id="PTHR45527:SF1">
    <property type="entry name" value="FATTY ACID SYNTHASE"/>
    <property type="match status" value="1"/>
</dbReference>
<keyword evidence="3" id="KW-0597">Phosphoprotein</keyword>
<comment type="cofactor">
    <cofactor evidence="1">
        <name>pantetheine 4'-phosphate</name>
        <dbReference type="ChEBI" id="CHEBI:47942"/>
    </cofactor>
</comment>
<reference evidence="6 7" key="3">
    <citation type="submission" date="2019-03" db="EMBL/GenBank/DDBJ databases">
        <title>Genomic Encyclopedia of Type Strains, Phase IV (KMG-IV): sequencing the most valuable type-strain genomes for metagenomic binning, comparative biology and taxonomic classification.</title>
        <authorList>
            <person name="Goeker M."/>
        </authorList>
    </citation>
    <scope>NUCLEOTIDE SEQUENCE [LARGE SCALE GENOMIC DNA]</scope>
    <source>
        <strain evidence="6 7">DSM 103236</strain>
    </source>
</reference>
<dbReference type="CDD" id="cd05930">
    <property type="entry name" value="A_NRPS"/>
    <property type="match status" value="1"/>
</dbReference>
<dbReference type="Pfam" id="PF00501">
    <property type="entry name" value="AMP-binding"/>
    <property type="match status" value="1"/>
</dbReference>
<reference evidence="8" key="2">
    <citation type="journal article" date="2019" name="Int. J. Syst. Evol. Microbiol.">
        <title>The Global Catalogue of Microorganisms (GCM) 10K type strain sequencing project: providing services to taxonomists for standard genome sequencing and annotation.</title>
        <authorList>
            <consortium name="The Broad Institute Genomics Platform"/>
            <consortium name="The Broad Institute Genome Sequencing Center for Infectious Disease"/>
            <person name="Wu L."/>
            <person name="Ma J."/>
        </authorList>
    </citation>
    <scope>NUCLEOTIDE SEQUENCE [LARGE SCALE GENOMIC DNA]</scope>
    <source>
        <strain evidence="8">CGMCC 1.15644</strain>
    </source>
</reference>
<organism evidence="6 7">
    <name type="scientific">Pedobacter psychrotolerans</name>
    <dbReference type="NCBI Taxonomy" id="1843235"/>
    <lineage>
        <taxon>Bacteria</taxon>
        <taxon>Pseudomonadati</taxon>
        <taxon>Bacteroidota</taxon>
        <taxon>Sphingobacteriia</taxon>
        <taxon>Sphingobacteriales</taxon>
        <taxon>Sphingobacteriaceae</taxon>
        <taxon>Pedobacter</taxon>
    </lineage>
</organism>
<dbReference type="InterPro" id="IPR001242">
    <property type="entry name" value="Condensation_dom"/>
</dbReference>
<dbReference type="FunFam" id="3.40.50.980:FF:000001">
    <property type="entry name" value="Non-ribosomal peptide synthetase"/>
    <property type="match status" value="1"/>
</dbReference>
<dbReference type="PROSITE" id="PS00455">
    <property type="entry name" value="AMP_BINDING"/>
    <property type="match status" value="1"/>
</dbReference>
<evidence type="ECO:0000259" key="4">
    <source>
        <dbReference type="PROSITE" id="PS50075"/>
    </source>
</evidence>
<dbReference type="GO" id="GO:0016788">
    <property type="term" value="F:hydrolase activity, acting on ester bonds"/>
    <property type="evidence" value="ECO:0007669"/>
    <property type="project" value="UniProtKB-ARBA"/>
</dbReference>
<reference evidence="5" key="4">
    <citation type="submission" date="2024-05" db="EMBL/GenBank/DDBJ databases">
        <authorList>
            <person name="Sun Q."/>
            <person name="Zhou Y."/>
        </authorList>
    </citation>
    <scope>NUCLEOTIDE SEQUENCE</scope>
    <source>
        <strain evidence="5">CGMCC 1.15644</strain>
    </source>
</reference>
<evidence type="ECO:0000313" key="7">
    <source>
        <dbReference type="Proteomes" id="UP000295684"/>
    </source>
</evidence>
<dbReference type="InterPro" id="IPR036514">
    <property type="entry name" value="SGNH_hydro_sf"/>
</dbReference>
<dbReference type="InterPro" id="IPR023214">
    <property type="entry name" value="HAD_sf"/>
</dbReference>
<comment type="caution">
    <text evidence="6">The sequence shown here is derived from an EMBL/GenBank/DDBJ whole genome shotgun (WGS) entry which is preliminary data.</text>
</comment>
<dbReference type="NCBIfam" id="TIGR01681">
    <property type="entry name" value="HAD-SF-IIIC"/>
    <property type="match status" value="1"/>
</dbReference>
<gene>
    <name evidence="6" type="ORF">EV200_104263</name>
    <name evidence="5" type="ORF">GCM10011413_11530</name>
</gene>
<dbReference type="Pfam" id="PF00550">
    <property type="entry name" value="PP-binding"/>
    <property type="match status" value="1"/>
</dbReference>
<dbReference type="EMBL" id="BMJO01000002">
    <property type="protein sequence ID" value="GGE47107.1"/>
    <property type="molecule type" value="Genomic_DNA"/>
</dbReference>
<dbReference type="SUPFAM" id="SSF52777">
    <property type="entry name" value="CoA-dependent acyltransferases"/>
    <property type="match status" value="4"/>
</dbReference>
<evidence type="ECO:0000256" key="1">
    <source>
        <dbReference type="ARBA" id="ARBA00001957"/>
    </source>
</evidence>
<dbReference type="InterPro" id="IPR020806">
    <property type="entry name" value="PKS_PP-bd"/>
</dbReference>
<dbReference type="Gene3D" id="3.30.300.30">
    <property type="match status" value="1"/>
</dbReference>
<dbReference type="PROSITE" id="PS50075">
    <property type="entry name" value="CARRIER"/>
    <property type="match status" value="1"/>
</dbReference>
<evidence type="ECO:0000256" key="2">
    <source>
        <dbReference type="ARBA" id="ARBA00022450"/>
    </source>
</evidence>
<dbReference type="NCBIfam" id="TIGR01733">
    <property type="entry name" value="AA-adenyl-dom"/>
    <property type="match status" value="1"/>
</dbReference>
<dbReference type="SUPFAM" id="SSF47336">
    <property type="entry name" value="ACP-like"/>
    <property type="match status" value="1"/>
</dbReference>
<dbReference type="InterPro" id="IPR010071">
    <property type="entry name" value="AA_adenyl_dom"/>
</dbReference>
<evidence type="ECO:0000313" key="5">
    <source>
        <dbReference type="EMBL" id="GGE47107.1"/>
    </source>
</evidence>
<dbReference type="Proteomes" id="UP000622648">
    <property type="component" value="Unassembled WGS sequence"/>
</dbReference>
<dbReference type="SUPFAM" id="SSF56801">
    <property type="entry name" value="Acetyl-CoA synthetase-like"/>
    <property type="match status" value="1"/>
</dbReference>
<dbReference type="GO" id="GO:0044550">
    <property type="term" value="P:secondary metabolite biosynthetic process"/>
    <property type="evidence" value="ECO:0007669"/>
    <property type="project" value="TreeGrafter"/>
</dbReference>
<keyword evidence="2" id="KW-0596">Phosphopantetheine</keyword>
<evidence type="ECO:0000256" key="3">
    <source>
        <dbReference type="ARBA" id="ARBA00022553"/>
    </source>
</evidence>
<dbReference type="GO" id="GO:0031177">
    <property type="term" value="F:phosphopantetheine binding"/>
    <property type="evidence" value="ECO:0007669"/>
    <property type="project" value="InterPro"/>
</dbReference>
<dbReference type="Pfam" id="PF00668">
    <property type="entry name" value="Condensation"/>
    <property type="match status" value="2"/>
</dbReference>
<dbReference type="InterPro" id="IPR036412">
    <property type="entry name" value="HAD-like_sf"/>
</dbReference>
<dbReference type="Gene3D" id="3.40.50.1000">
    <property type="entry name" value="HAD superfamily/HAD-like"/>
    <property type="match status" value="1"/>
</dbReference>
<dbReference type="InterPro" id="IPR000873">
    <property type="entry name" value="AMP-dep_synth/lig_dom"/>
</dbReference>
<dbReference type="Gene3D" id="3.30.559.10">
    <property type="entry name" value="Chloramphenicol acetyltransferase-like domain"/>
    <property type="match status" value="2"/>
</dbReference>
<dbReference type="InterPro" id="IPR025110">
    <property type="entry name" value="AMP-bd_C"/>
</dbReference>
<dbReference type="SUPFAM" id="SSF56784">
    <property type="entry name" value="HAD-like"/>
    <property type="match status" value="1"/>
</dbReference>
<dbReference type="CDD" id="cd19531">
    <property type="entry name" value="LCL_NRPS-like"/>
    <property type="match status" value="1"/>
</dbReference>
<dbReference type="InterPro" id="IPR010033">
    <property type="entry name" value="HAD_SF_ppase_IIIC"/>
</dbReference>
<dbReference type="NCBIfam" id="TIGR01686">
    <property type="entry name" value="FkbH"/>
    <property type="match status" value="1"/>
</dbReference>
<dbReference type="InterPro" id="IPR006162">
    <property type="entry name" value="Ppantetheine_attach_site"/>
</dbReference>
<dbReference type="OrthoDB" id="323926at2"/>